<feature type="domain" description="ShKT" evidence="4">
    <location>
        <begin position="194"/>
        <end position="228"/>
    </location>
</feature>
<dbReference type="GO" id="GO:0007155">
    <property type="term" value="P:cell adhesion"/>
    <property type="evidence" value="ECO:0007669"/>
    <property type="project" value="TreeGrafter"/>
</dbReference>
<keyword evidence="1" id="KW-0732">Signal</keyword>
<dbReference type="AlphaFoldDB" id="A0A8W8K7I8"/>
<comment type="caution">
    <text evidence="2">Lacks conserved residue(s) required for the propagation of feature annotation.</text>
</comment>
<keyword evidence="2" id="KW-1015">Disulfide bond</keyword>
<dbReference type="SUPFAM" id="SSF57603">
    <property type="entry name" value="FnI-like domain"/>
    <property type="match status" value="2"/>
</dbReference>
<dbReference type="PANTHER" id="PTHR11348">
    <property type="entry name" value="CONNECTIVE TISSUE GROWTH FACTOR-RELATED"/>
    <property type="match status" value="1"/>
</dbReference>
<evidence type="ECO:0000256" key="2">
    <source>
        <dbReference type="PROSITE-ProRule" id="PRU01005"/>
    </source>
</evidence>
<dbReference type="InterPro" id="IPR001007">
    <property type="entry name" value="VWF_dom"/>
</dbReference>
<evidence type="ECO:0000256" key="1">
    <source>
        <dbReference type="ARBA" id="ARBA00022729"/>
    </source>
</evidence>
<dbReference type="PROSITE" id="PS01208">
    <property type="entry name" value="VWFC_1"/>
    <property type="match status" value="1"/>
</dbReference>
<feature type="domain" description="ShKT" evidence="4">
    <location>
        <begin position="276"/>
        <end position="311"/>
    </location>
</feature>
<dbReference type="GO" id="GO:0005178">
    <property type="term" value="F:integrin binding"/>
    <property type="evidence" value="ECO:0007669"/>
    <property type="project" value="TreeGrafter"/>
</dbReference>
<dbReference type="GO" id="GO:0045597">
    <property type="term" value="P:positive regulation of cell differentiation"/>
    <property type="evidence" value="ECO:0007669"/>
    <property type="project" value="TreeGrafter"/>
</dbReference>
<evidence type="ECO:0008006" key="7">
    <source>
        <dbReference type="Google" id="ProtNLM"/>
    </source>
</evidence>
<dbReference type="InterPro" id="IPR050941">
    <property type="entry name" value="CCN"/>
</dbReference>
<evidence type="ECO:0000259" key="3">
    <source>
        <dbReference type="PROSITE" id="PS50184"/>
    </source>
</evidence>
<evidence type="ECO:0000313" key="6">
    <source>
        <dbReference type="Proteomes" id="UP000005408"/>
    </source>
</evidence>
<evidence type="ECO:0000313" key="5">
    <source>
        <dbReference type="EnsemblMetazoa" id="G22794.1:cds"/>
    </source>
</evidence>
<dbReference type="PROSITE" id="PS50184">
    <property type="entry name" value="VWFC_2"/>
    <property type="match status" value="3"/>
</dbReference>
<evidence type="ECO:0000259" key="4">
    <source>
        <dbReference type="PROSITE" id="PS51670"/>
    </source>
</evidence>
<sequence length="676" mass="73353">KVYSQGETWDQDCKFSCECKDGRSGYFECKSKCPTYKDIQKANCFSVQATGLNGDCCESIKCPDSNGNIVSVDPNHPSQFPIYGTFQPGYSGFRPNYKPPSSGLTGTSNGCVYKGVSYAVNQKWDDGCDFSCTCTDSSGLYTCTSKCPTYTSLPSYCHLEAVTGQCCKVVRCGPANSVTTTLTTPHHGHTVAGCQDLVSDCASYGHSACTGTYKDWAQRNCPAFCNMCHHSTVTTPPPQCNDKSLCTSLAFKPWAQQNCPNFDQLCQGPTTTSVPCVDKDSPSLCQSAVTNGFCSQFASVRDRCAKSCGVCTVATTPSTSTAPPSGWQLLFKGVENMGGDLFQLWAGGQTINPLDPTAANLFPQKPYKPDLSNHWNSLCLDKIKVSIYKHGVEKAYIVFDARNSDKLNWFSSDRIIDSSWGNIASIPKQFIGMQTDPSTGLQFSVTQTSQQCSTTGWIMVTSPQSNCFYEKGLQKPSFFYSMTNTAVNWGSAQKGMGDVFAIQGHSTCSNGSTTTPVPPPTGCTYKGTLHQEGEMWTDGCEKNCTCPKDQSGIAQCVPRCPVYQGLPSQCHVVKQPGQCCGQVYCNFTGMITCNYKGKDYVVGDKWDDGCDLSCECLANGAYSCKQKCVNHWNIPKSICSLAEPEPGCCCQVPKCPSYVVIQYPQGYGPEVCTPTR</sequence>
<feature type="domain" description="VWFC" evidence="3">
    <location>
        <begin position="1"/>
        <end position="63"/>
    </location>
</feature>
<dbReference type="SMART" id="SM00254">
    <property type="entry name" value="ShKT"/>
    <property type="match status" value="2"/>
</dbReference>
<feature type="domain" description="VWFC" evidence="3">
    <location>
        <begin position="109"/>
        <end position="173"/>
    </location>
</feature>
<dbReference type="Proteomes" id="UP000005408">
    <property type="component" value="Unassembled WGS sequence"/>
</dbReference>
<dbReference type="EnsemblMetazoa" id="G22794.1">
    <property type="protein sequence ID" value="G22794.1:cds"/>
    <property type="gene ID" value="G22794"/>
</dbReference>
<protein>
    <recommendedName>
        <fullName evidence="7">Kielin/chordin-like protein</fullName>
    </recommendedName>
</protein>
<dbReference type="PROSITE" id="PS51670">
    <property type="entry name" value="SHKT"/>
    <property type="match status" value="2"/>
</dbReference>
<keyword evidence="6" id="KW-1185">Reference proteome</keyword>
<feature type="disulfide bond" evidence="2">
    <location>
        <begin position="194"/>
        <end position="228"/>
    </location>
</feature>
<organism evidence="5 6">
    <name type="scientific">Magallana gigas</name>
    <name type="common">Pacific oyster</name>
    <name type="synonym">Crassostrea gigas</name>
    <dbReference type="NCBI Taxonomy" id="29159"/>
    <lineage>
        <taxon>Eukaryota</taxon>
        <taxon>Metazoa</taxon>
        <taxon>Spiralia</taxon>
        <taxon>Lophotrochozoa</taxon>
        <taxon>Mollusca</taxon>
        <taxon>Bivalvia</taxon>
        <taxon>Autobranchia</taxon>
        <taxon>Pteriomorphia</taxon>
        <taxon>Ostreida</taxon>
        <taxon>Ostreoidea</taxon>
        <taxon>Ostreidae</taxon>
        <taxon>Magallana</taxon>
    </lineage>
</organism>
<name>A0A8W8K7I8_MAGGI</name>
<dbReference type="InterPro" id="IPR003582">
    <property type="entry name" value="ShKT_dom"/>
</dbReference>
<proteinExistence type="predicted"/>
<dbReference type="Pfam" id="PF01549">
    <property type="entry name" value="ShK"/>
    <property type="match status" value="2"/>
</dbReference>
<feature type="domain" description="VWFC" evidence="3">
    <location>
        <begin position="521"/>
        <end position="586"/>
    </location>
</feature>
<dbReference type="SMART" id="SM00214">
    <property type="entry name" value="VWC"/>
    <property type="match status" value="4"/>
</dbReference>
<reference evidence="5" key="1">
    <citation type="submission" date="2022-08" db="UniProtKB">
        <authorList>
            <consortium name="EnsemblMetazoa"/>
        </authorList>
    </citation>
    <scope>IDENTIFICATION</scope>
    <source>
        <strain evidence="5">05x7-T-G4-1.051#20</strain>
    </source>
</reference>
<dbReference type="GO" id="GO:0005615">
    <property type="term" value="C:extracellular space"/>
    <property type="evidence" value="ECO:0007669"/>
    <property type="project" value="TreeGrafter"/>
</dbReference>
<accession>A0A8W8K7I8</accession>